<dbReference type="Proteomes" id="UP000825002">
    <property type="component" value="Unassembled WGS sequence"/>
</dbReference>
<feature type="compositionally biased region" description="Basic and acidic residues" evidence="1">
    <location>
        <begin position="167"/>
        <end position="184"/>
    </location>
</feature>
<accession>A0ABQ7S4Q7</accession>
<reference evidence="2 3" key="1">
    <citation type="submission" date="2020-10" db="EMBL/GenBank/DDBJ databases">
        <authorList>
            <person name="Klimov P.B."/>
            <person name="Dyachkov S.M."/>
            <person name="Chetverikov P.E."/>
        </authorList>
    </citation>
    <scope>NUCLEOTIDE SEQUENCE [LARGE SCALE GENOMIC DNA]</scope>
    <source>
        <strain evidence="2">BMOC 18-1129-001#AD2665</strain>
        <tissue evidence="2">Entire mites</tissue>
    </source>
</reference>
<evidence type="ECO:0000256" key="1">
    <source>
        <dbReference type="SAM" id="MobiDB-lite"/>
    </source>
</evidence>
<sequence>KKIKARKTSAQLVTETDAGLSSLRIDDELPPQSSPEPCDNVTLSLVHDSSPHDDDTAAVSLSIRRLEESTIDADISLRNCSKSRLSISRSTTQDSETTAFLADDQAAPPYAKESTNIDDSTTVTGPTERRGSIYFDPPTTIGDGESSWYSASSEPFPIESTQGSLEQLKRAESLENERKPGSKE</sequence>
<feature type="compositionally biased region" description="Polar residues" evidence="1">
    <location>
        <begin position="83"/>
        <end position="98"/>
    </location>
</feature>
<gene>
    <name evidence="2" type="ORF">GZH46_03119</name>
</gene>
<feature type="non-terminal residue" evidence="2">
    <location>
        <position position="184"/>
    </location>
</feature>
<protein>
    <submittedName>
        <fullName evidence="2">Uncharacterized protein</fullName>
    </submittedName>
</protein>
<feature type="compositionally biased region" description="Polar residues" evidence="1">
    <location>
        <begin position="147"/>
        <end position="165"/>
    </location>
</feature>
<evidence type="ECO:0000313" key="2">
    <source>
        <dbReference type="EMBL" id="KAG9508390.1"/>
    </source>
</evidence>
<organism evidence="2 3">
    <name type="scientific">Fragariocoptes setiger</name>
    <dbReference type="NCBI Taxonomy" id="1670756"/>
    <lineage>
        <taxon>Eukaryota</taxon>
        <taxon>Metazoa</taxon>
        <taxon>Ecdysozoa</taxon>
        <taxon>Arthropoda</taxon>
        <taxon>Chelicerata</taxon>
        <taxon>Arachnida</taxon>
        <taxon>Acari</taxon>
        <taxon>Acariformes</taxon>
        <taxon>Trombidiformes</taxon>
        <taxon>Prostigmata</taxon>
        <taxon>Eupodina</taxon>
        <taxon>Eriophyoidea</taxon>
        <taxon>Phytoptidae</taxon>
        <taxon>Fragariocoptes</taxon>
    </lineage>
</organism>
<proteinExistence type="predicted"/>
<keyword evidence="3" id="KW-1185">Reference proteome</keyword>
<evidence type="ECO:0000313" key="3">
    <source>
        <dbReference type="Proteomes" id="UP000825002"/>
    </source>
</evidence>
<feature type="non-terminal residue" evidence="2">
    <location>
        <position position="1"/>
    </location>
</feature>
<dbReference type="EMBL" id="JAIFTH010002783">
    <property type="protein sequence ID" value="KAG9508390.1"/>
    <property type="molecule type" value="Genomic_DNA"/>
</dbReference>
<feature type="region of interest" description="Disordered" evidence="1">
    <location>
        <begin position="83"/>
        <end position="184"/>
    </location>
</feature>
<feature type="compositionally biased region" description="Polar residues" evidence="1">
    <location>
        <begin position="113"/>
        <end position="125"/>
    </location>
</feature>
<comment type="caution">
    <text evidence="2">The sequence shown here is derived from an EMBL/GenBank/DDBJ whole genome shotgun (WGS) entry which is preliminary data.</text>
</comment>
<feature type="region of interest" description="Disordered" evidence="1">
    <location>
        <begin position="16"/>
        <end position="56"/>
    </location>
</feature>
<name>A0ABQ7S4Q7_9ACAR</name>